<evidence type="ECO:0000259" key="4">
    <source>
        <dbReference type="Pfam" id="PF01826"/>
    </source>
</evidence>
<dbReference type="GO" id="GO:0030414">
    <property type="term" value="F:peptidase inhibitor activity"/>
    <property type="evidence" value="ECO:0007669"/>
    <property type="project" value="UniProtKB-KW"/>
</dbReference>
<dbReference type="SUPFAM" id="SSF57567">
    <property type="entry name" value="Serine protease inhibitors"/>
    <property type="match status" value="2"/>
</dbReference>
<dbReference type="InterPro" id="IPR002919">
    <property type="entry name" value="TIL_dom"/>
</dbReference>
<dbReference type="PANTHER" id="PTHR23259">
    <property type="entry name" value="RIDDLE"/>
    <property type="match status" value="1"/>
</dbReference>
<evidence type="ECO:0000313" key="6">
    <source>
        <dbReference type="Proteomes" id="UP000015104"/>
    </source>
</evidence>
<dbReference type="PANTHER" id="PTHR23259:SF70">
    <property type="entry name" value="ACCESSORY GLAND PROTEIN ACP62F-RELATED"/>
    <property type="match status" value="1"/>
</dbReference>
<dbReference type="Gene3D" id="2.10.25.10">
    <property type="entry name" value="Laminin"/>
    <property type="match status" value="2"/>
</dbReference>
<feature type="signal peptide" evidence="3">
    <location>
        <begin position="1"/>
        <end position="21"/>
    </location>
</feature>
<dbReference type="CDD" id="cd19941">
    <property type="entry name" value="TIL"/>
    <property type="match status" value="2"/>
</dbReference>
<feature type="domain" description="TIL" evidence="4">
    <location>
        <begin position="92"/>
        <end position="140"/>
    </location>
</feature>
<dbReference type="InterPro" id="IPR051368">
    <property type="entry name" value="SerProtInhib-TIL_Domain"/>
</dbReference>
<dbReference type="AlphaFoldDB" id="T1KUK3"/>
<feature type="domain" description="TIL" evidence="4">
    <location>
        <begin position="33"/>
        <end position="77"/>
    </location>
</feature>
<evidence type="ECO:0000256" key="3">
    <source>
        <dbReference type="SAM" id="SignalP"/>
    </source>
</evidence>
<feature type="chain" id="PRO_5004581837" description="TIL domain-containing protein" evidence="3">
    <location>
        <begin position="22"/>
        <end position="140"/>
    </location>
</feature>
<keyword evidence="6" id="KW-1185">Reference proteome</keyword>
<keyword evidence="3" id="KW-0732">Signal</keyword>
<dbReference type="InterPro" id="IPR036084">
    <property type="entry name" value="Ser_inhib-like_sf"/>
</dbReference>
<name>T1KUK3_TETUR</name>
<evidence type="ECO:0000313" key="5">
    <source>
        <dbReference type="EnsemblMetazoa" id="tetur22g00260.1"/>
    </source>
</evidence>
<dbReference type="EnsemblMetazoa" id="tetur22g00260.1">
    <property type="protein sequence ID" value="tetur22g00260.1"/>
    <property type="gene ID" value="tetur22g00260"/>
</dbReference>
<accession>T1KUK3</accession>
<dbReference type="Pfam" id="PF01826">
    <property type="entry name" value="TIL"/>
    <property type="match status" value="2"/>
</dbReference>
<organism evidence="5 6">
    <name type="scientific">Tetranychus urticae</name>
    <name type="common">Two-spotted spider mite</name>
    <dbReference type="NCBI Taxonomy" id="32264"/>
    <lineage>
        <taxon>Eukaryota</taxon>
        <taxon>Metazoa</taxon>
        <taxon>Ecdysozoa</taxon>
        <taxon>Arthropoda</taxon>
        <taxon>Chelicerata</taxon>
        <taxon>Arachnida</taxon>
        <taxon>Acari</taxon>
        <taxon>Acariformes</taxon>
        <taxon>Trombidiformes</taxon>
        <taxon>Prostigmata</taxon>
        <taxon>Eleutherengona</taxon>
        <taxon>Raphignathae</taxon>
        <taxon>Tetranychoidea</taxon>
        <taxon>Tetranychidae</taxon>
        <taxon>Tetranychus</taxon>
    </lineage>
</organism>
<proteinExistence type="predicted"/>
<keyword evidence="2" id="KW-1015">Disulfide bond</keyword>
<protein>
    <recommendedName>
        <fullName evidence="4">TIL domain-containing protein</fullName>
    </recommendedName>
</protein>
<sequence>MKTKFILTFIVFLVFITVSYELYVPRKVQKRIIGCGTACPRTCSNPKIDSCIQVCTGNPECPEGYFENNIGKCVLWKDFSLCEDKPRKVEKVMIGCGSACPLTCKYPEPRMCIQVCTGLPECPRGYYENHLGECVLREDC</sequence>
<dbReference type="HOGENOM" id="CLU_092192_1_0_1"/>
<evidence type="ECO:0000256" key="2">
    <source>
        <dbReference type="ARBA" id="ARBA00023157"/>
    </source>
</evidence>
<reference evidence="6" key="1">
    <citation type="submission" date="2011-08" db="EMBL/GenBank/DDBJ databases">
        <authorList>
            <person name="Rombauts S."/>
        </authorList>
    </citation>
    <scope>NUCLEOTIDE SEQUENCE</scope>
    <source>
        <strain evidence="6">London</strain>
    </source>
</reference>
<reference evidence="5" key="2">
    <citation type="submission" date="2015-06" db="UniProtKB">
        <authorList>
            <consortium name="EnsemblMetazoa"/>
        </authorList>
    </citation>
    <scope>IDENTIFICATION</scope>
</reference>
<keyword evidence="1" id="KW-0646">Protease inhibitor</keyword>
<dbReference type="Proteomes" id="UP000015104">
    <property type="component" value="Unassembled WGS sequence"/>
</dbReference>
<dbReference type="EMBL" id="CAEY01000573">
    <property type="status" value="NOT_ANNOTATED_CDS"/>
    <property type="molecule type" value="Genomic_DNA"/>
</dbReference>
<evidence type="ECO:0000256" key="1">
    <source>
        <dbReference type="ARBA" id="ARBA00022690"/>
    </source>
</evidence>